<reference evidence="2 3" key="1">
    <citation type="submission" date="2023-10" db="EMBL/GenBank/DDBJ databases">
        <title>Draft genome sequence of Xylaria bambusicola isolate GMP-LS, the root and basal stem rot pathogen of sugarcane in Indonesia.</title>
        <authorList>
            <person name="Selvaraj P."/>
            <person name="Muralishankar V."/>
            <person name="Muruganantham S."/>
            <person name="Sp S."/>
            <person name="Haryani S."/>
            <person name="Lau K.J.X."/>
            <person name="Naqvi N.I."/>
        </authorList>
    </citation>
    <scope>NUCLEOTIDE SEQUENCE [LARGE SCALE GENOMIC DNA]</scope>
    <source>
        <strain evidence="2">GMP-LS</strain>
    </source>
</reference>
<accession>A0AAN7UUP8</accession>
<comment type="caution">
    <text evidence="2">The sequence shown here is derived from an EMBL/GenBank/DDBJ whole genome shotgun (WGS) entry which is preliminary data.</text>
</comment>
<name>A0AAN7UUP8_9PEZI</name>
<dbReference type="EMBL" id="JAWHQM010000068">
    <property type="protein sequence ID" value="KAK5636402.1"/>
    <property type="molecule type" value="Genomic_DNA"/>
</dbReference>
<evidence type="ECO:0000313" key="2">
    <source>
        <dbReference type="EMBL" id="KAK5636402.1"/>
    </source>
</evidence>
<organism evidence="2 3">
    <name type="scientific">Xylaria bambusicola</name>
    <dbReference type="NCBI Taxonomy" id="326684"/>
    <lineage>
        <taxon>Eukaryota</taxon>
        <taxon>Fungi</taxon>
        <taxon>Dikarya</taxon>
        <taxon>Ascomycota</taxon>
        <taxon>Pezizomycotina</taxon>
        <taxon>Sordariomycetes</taxon>
        <taxon>Xylariomycetidae</taxon>
        <taxon>Xylariales</taxon>
        <taxon>Xylariaceae</taxon>
        <taxon>Xylaria</taxon>
    </lineage>
</organism>
<dbReference type="Proteomes" id="UP001305414">
    <property type="component" value="Unassembled WGS sequence"/>
</dbReference>
<proteinExistence type="predicted"/>
<feature type="signal peptide" evidence="1">
    <location>
        <begin position="1"/>
        <end position="19"/>
    </location>
</feature>
<dbReference type="AlphaFoldDB" id="A0AAN7UUP8"/>
<gene>
    <name evidence="2" type="ORF">RRF57_012114</name>
</gene>
<sequence>MQFIQKIALVACLALTGEARPKPLPSSLSEREAGIIVEPTMYQIFPISPSQFGPPVSQLEVLRAGDISVLENIAIFEGIPPDAKTCILRWEQAAKPERTEFVVARNGLLAAQQLAGLPEGDITWENMLPIVEEAVEQGRPLLHPETTGWVAIETQEVHIAGYVDCAETMYFKIQADDRATDSIVYLGQDAHNGLTLEVH</sequence>
<evidence type="ECO:0000313" key="3">
    <source>
        <dbReference type="Proteomes" id="UP001305414"/>
    </source>
</evidence>
<evidence type="ECO:0000256" key="1">
    <source>
        <dbReference type="SAM" id="SignalP"/>
    </source>
</evidence>
<protein>
    <submittedName>
        <fullName evidence="2">Uncharacterized protein</fullName>
    </submittedName>
</protein>
<keyword evidence="3" id="KW-1185">Reference proteome</keyword>
<keyword evidence="1" id="KW-0732">Signal</keyword>
<feature type="chain" id="PRO_5042936980" evidence="1">
    <location>
        <begin position="20"/>
        <end position="199"/>
    </location>
</feature>